<evidence type="ECO:0000313" key="2">
    <source>
        <dbReference type="Proteomes" id="UP000583556"/>
    </source>
</evidence>
<reference evidence="1 2" key="1">
    <citation type="submission" date="2020-04" db="EMBL/GenBank/DDBJ databases">
        <title>Novosphingobium sp. TW-4 isolated from soil.</title>
        <authorList>
            <person name="Dahal R.H."/>
            <person name="Chaudhary D.K."/>
        </authorList>
    </citation>
    <scope>NUCLEOTIDE SEQUENCE [LARGE SCALE GENOMIC DNA]</scope>
    <source>
        <strain evidence="1 2">TW-4</strain>
    </source>
</reference>
<keyword evidence="2" id="KW-1185">Reference proteome</keyword>
<name>A0A7Y0BP29_9SPHN</name>
<protein>
    <submittedName>
        <fullName evidence="1">Uncharacterized protein</fullName>
    </submittedName>
</protein>
<dbReference type="Proteomes" id="UP000583556">
    <property type="component" value="Unassembled WGS sequence"/>
</dbReference>
<dbReference type="AlphaFoldDB" id="A0A7Y0BP29"/>
<organism evidence="1 2">
    <name type="scientific">Novosphingobium olei</name>
    <dbReference type="NCBI Taxonomy" id="2728851"/>
    <lineage>
        <taxon>Bacteria</taxon>
        <taxon>Pseudomonadati</taxon>
        <taxon>Pseudomonadota</taxon>
        <taxon>Alphaproteobacteria</taxon>
        <taxon>Sphingomonadales</taxon>
        <taxon>Sphingomonadaceae</taxon>
        <taxon>Novosphingobium</taxon>
    </lineage>
</organism>
<dbReference type="RefSeq" id="WP_169493040.1">
    <property type="nucleotide sequence ID" value="NZ_JABBGM010000003.1"/>
</dbReference>
<evidence type="ECO:0000313" key="1">
    <source>
        <dbReference type="EMBL" id="NML93775.1"/>
    </source>
</evidence>
<accession>A0A7Y0BP29</accession>
<comment type="caution">
    <text evidence="1">The sequence shown here is derived from an EMBL/GenBank/DDBJ whole genome shotgun (WGS) entry which is preliminary data.</text>
</comment>
<proteinExistence type="predicted"/>
<sequence>MAFVQGLVAGAALATLWAAASHILKPRRSRRELQQLLARKADLEKRAYDNAITLLGNLTIAWGMLENYLDQVNEVIFLNGGSPGFRTMPVQLERRLEFLRSGTRHNPWLRPSEAEVRELSAIIAELAVKRNHIIHGIVDVTALHGETIVFTKNIYTGDGLLENDLSVSHDELLSFIRSVIKANNRITDLFNAINLALFHHRQRDLN</sequence>
<dbReference type="EMBL" id="JABBGM010000003">
    <property type="protein sequence ID" value="NML93775.1"/>
    <property type="molecule type" value="Genomic_DNA"/>
</dbReference>
<gene>
    <name evidence="1" type="ORF">HHL27_08860</name>
</gene>